<protein>
    <submittedName>
        <fullName evidence="1">Putative sensory transduction regulator</fullName>
    </submittedName>
</protein>
<dbReference type="EMBL" id="LT629710">
    <property type="protein sequence ID" value="SDO42628.1"/>
    <property type="molecule type" value="Genomic_DNA"/>
</dbReference>
<dbReference type="Pfam" id="PF10722">
    <property type="entry name" value="YbjN"/>
    <property type="match status" value="1"/>
</dbReference>
<gene>
    <name evidence="1" type="ORF">SAMN04515671_0903</name>
</gene>
<dbReference type="STRING" id="1090615.SAMN04515671_0903"/>
<dbReference type="SUPFAM" id="SSF69635">
    <property type="entry name" value="Type III secretory system chaperone-like"/>
    <property type="match status" value="1"/>
</dbReference>
<dbReference type="OrthoDB" id="3212317at2"/>
<proteinExistence type="predicted"/>
<name>A0A1H0JFT5_9ACTN</name>
<evidence type="ECO:0000313" key="1">
    <source>
        <dbReference type="EMBL" id="SDO42628.1"/>
    </source>
</evidence>
<reference evidence="1 2" key="1">
    <citation type="submission" date="2016-10" db="EMBL/GenBank/DDBJ databases">
        <authorList>
            <person name="de Groot N.N."/>
        </authorList>
    </citation>
    <scope>NUCLEOTIDE SEQUENCE [LARGE SCALE GENOMIC DNA]</scope>
    <source>
        <strain evidence="2">P4-7,KCTC 19426,CECT 7604</strain>
    </source>
</reference>
<dbReference type="AlphaFoldDB" id="A0A1H0JFT5"/>
<dbReference type="Proteomes" id="UP000198741">
    <property type="component" value="Chromosome I"/>
</dbReference>
<dbReference type="Gene3D" id="3.30.1460.10">
    <property type="match status" value="1"/>
</dbReference>
<evidence type="ECO:0000313" key="2">
    <source>
        <dbReference type="Proteomes" id="UP000198741"/>
    </source>
</evidence>
<keyword evidence="2" id="KW-1185">Reference proteome</keyword>
<accession>A0A1H0JFT5</accession>
<organism evidence="1 2">
    <name type="scientific">Nakamurella panacisegetis</name>
    <dbReference type="NCBI Taxonomy" id="1090615"/>
    <lineage>
        <taxon>Bacteria</taxon>
        <taxon>Bacillati</taxon>
        <taxon>Actinomycetota</taxon>
        <taxon>Actinomycetes</taxon>
        <taxon>Nakamurellales</taxon>
        <taxon>Nakamurellaceae</taxon>
        <taxon>Nakamurella</taxon>
    </lineage>
</organism>
<sequence>MTTATTAAQISAALTELGVTFSAEPDDAFLLTLPGERRHRTLLWLLVGSHELLIESFVCRAPDESREEVYRFLLQRNAKLRTVAYSLDLAGDIHLVGRLGLSSLGPDPAAELNTVLGVVLTTSDEDFNQILERGFAGAIRREWAWRTSRGHSLQNLQAFRHMIENTP</sequence>
<dbReference type="InterPro" id="IPR019660">
    <property type="entry name" value="Put_sensory_transdc_reg_YbjN"/>
</dbReference>
<dbReference type="RefSeq" id="WP_090474773.1">
    <property type="nucleotide sequence ID" value="NZ_LT629710.1"/>
</dbReference>